<proteinExistence type="predicted"/>
<feature type="region of interest" description="Disordered" evidence="1">
    <location>
        <begin position="62"/>
        <end position="99"/>
    </location>
</feature>
<protein>
    <submittedName>
        <fullName evidence="2">Uncharacterized protein</fullName>
    </submittedName>
</protein>
<dbReference type="AlphaFoldDB" id="A0A1M6WAP9"/>
<reference evidence="3" key="1">
    <citation type="submission" date="2016-11" db="EMBL/GenBank/DDBJ databases">
        <authorList>
            <person name="Varghese N."/>
            <person name="Submissions S."/>
        </authorList>
    </citation>
    <scope>NUCLEOTIDE SEQUENCE [LARGE SCALE GENOMIC DNA]</scope>
    <source>
        <strain evidence="3">UWOS</strain>
    </source>
</reference>
<gene>
    <name evidence="2" type="ORF">SAMN05720469_1238</name>
</gene>
<dbReference type="Proteomes" id="UP000184275">
    <property type="component" value="Unassembled WGS sequence"/>
</dbReference>
<sequence length="140" mass="16036">MKCRRNLNSSTFVKSGHIKKSFACNLIKSVRQKMTTDKISPDFSVKEWVLCFFKPFEIKRRKRKISRPKEKGAELSPSAKGNSLLEKSAKRASQKGKNGVIQKSCEKVRFSSLETKNFGACEMSFENWQKPSGRTIRRGK</sequence>
<evidence type="ECO:0000313" key="3">
    <source>
        <dbReference type="Proteomes" id="UP000184275"/>
    </source>
</evidence>
<evidence type="ECO:0000256" key="1">
    <source>
        <dbReference type="SAM" id="MobiDB-lite"/>
    </source>
</evidence>
<evidence type="ECO:0000313" key="2">
    <source>
        <dbReference type="EMBL" id="SHK90852.1"/>
    </source>
</evidence>
<accession>A0A1M6WAP9</accession>
<keyword evidence="3" id="KW-1185">Reference proteome</keyword>
<name>A0A1M6WAP9_9BACT</name>
<organism evidence="2 3">
    <name type="scientific">Fibrobacter intestinalis</name>
    <dbReference type="NCBI Taxonomy" id="28122"/>
    <lineage>
        <taxon>Bacteria</taxon>
        <taxon>Pseudomonadati</taxon>
        <taxon>Fibrobacterota</taxon>
        <taxon>Fibrobacteria</taxon>
        <taxon>Fibrobacterales</taxon>
        <taxon>Fibrobacteraceae</taxon>
        <taxon>Fibrobacter</taxon>
    </lineage>
</organism>
<dbReference type="EMBL" id="FRAW01000023">
    <property type="protein sequence ID" value="SHK90852.1"/>
    <property type="molecule type" value="Genomic_DNA"/>
</dbReference>